<keyword evidence="1" id="KW-0472">Membrane</keyword>
<dbReference type="Pfam" id="PF14238">
    <property type="entry name" value="DUF4340"/>
    <property type="match status" value="2"/>
</dbReference>
<feature type="transmembrane region" description="Helical" evidence="1">
    <location>
        <begin position="7"/>
        <end position="24"/>
    </location>
</feature>
<gene>
    <name evidence="3" type="ORF">GALL_41410</name>
</gene>
<organism evidence="3">
    <name type="scientific">mine drainage metagenome</name>
    <dbReference type="NCBI Taxonomy" id="410659"/>
    <lineage>
        <taxon>unclassified sequences</taxon>
        <taxon>metagenomes</taxon>
        <taxon>ecological metagenomes</taxon>
    </lineage>
</organism>
<sequence>MRTKVTLVLVFLNVTLFFFIFYVYPRIVEIRDLGEARRRVLPAADTDVRAIEIQTRDRVVQITKRNGRWYLEKPVQWPANPAAVSGMLTELQLLEDETAFDVSSLAQNKLSLADYGLDKPAIVVTLTPAQPVGSQRKAPAPVVLKIGNVTNVGNRLYVLSPDGKRIHVVARSLADILSLPVSEIRSPTVFEIPSFEARSFGVQFPPPASRVRIQRDASRWYFVSPFVGRANSDDVKLTLTRLLGLHVGPFITDPVPSDLSPSDNPAMRVTVEGNNRSQTLLIGGPIAATPGHPIPPGIQEFYAQMDDRPTRFVLQIPSDLFEKIRTAQDSLRERHLLEFDPAQLSSITLRAPNQPDLTLQHLEGTTGGDSGWQIVQRIGDAAPTTQPADPVAVQELIERLTQLSATKFLNDAPSAAAEEAWGFNSPERTVVLQLANAPQPVPGSPTGPSIELQIGVGTERGPHAYARLASAQYVYEVDSEILRETPVDARDWRNRKLRELPIGARIVGVRIVRLSDDKVIRRIDLPAGAAAPAEAAAPANSSKVVRDAWQTLLVDLRTLRAKTFVYDHFHDTVALAGIVQPWKYRLDMDIALTAGAGVQTSTQSLLLTDRLGGTQQIAGSKDLDAVFEIDQSMIDALWTLTFNAEVQTPTPPAAPAPAPAAPASAH</sequence>
<keyword evidence="1" id="KW-1133">Transmembrane helix</keyword>
<evidence type="ECO:0000256" key="1">
    <source>
        <dbReference type="SAM" id="Phobius"/>
    </source>
</evidence>
<dbReference type="AlphaFoldDB" id="A0A1J5T2J9"/>
<dbReference type="EMBL" id="MLJW01000010">
    <property type="protein sequence ID" value="OIR15023.1"/>
    <property type="molecule type" value="Genomic_DNA"/>
</dbReference>
<feature type="domain" description="DUF4340" evidence="2">
    <location>
        <begin position="382"/>
        <end position="565"/>
    </location>
</feature>
<evidence type="ECO:0000313" key="3">
    <source>
        <dbReference type="EMBL" id="OIR15023.1"/>
    </source>
</evidence>
<comment type="caution">
    <text evidence="3">The sequence shown here is derived from an EMBL/GenBank/DDBJ whole genome shotgun (WGS) entry which is preliminary data.</text>
</comment>
<keyword evidence="1" id="KW-0812">Transmembrane</keyword>
<name>A0A1J5T2J9_9ZZZZ</name>
<reference evidence="3" key="1">
    <citation type="submission" date="2016-10" db="EMBL/GenBank/DDBJ databases">
        <title>Sequence of Gallionella enrichment culture.</title>
        <authorList>
            <person name="Poehlein A."/>
            <person name="Muehling M."/>
            <person name="Daniel R."/>
        </authorList>
    </citation>
    <scope>NUCLEOTIDE SEQUENCE</scope>
</reference>
<evidence type="ECO:0000259" key="2">
    <source>
        <dbReference type="Pfam" id="PF14238"/>
    </source>
</evidence>
<protein>
    <recommendedName>
        <fullName evidence="2">DUF4340 domain-containing protein</fullName>
    </recommendedName>
</protein>
<feature type="domain" description="DUF4340" evidence="2">
    <location>
        <begin position="69"/>
        <end position="258"/>
    </location>
</feature>
<dbReference type="InterPro" id="IPR025641">
    <property type="entry name" value="DUF4340"/>
</dbReference>
<proteinExistence type="predicted"/>
<accession>A0A1J5T2J9</accession>